<reference evidence="1" key="2">
    <citation type="journal article" date="2015" name="Data Brief">
        <title>Shoot transcriptome of the giant reed, Arundo donax.</title>
        <authorList>
            <person name="Barrero R.A."/>
            <person name="Guerrero F.D."/>
            <person name="Moolhuijzen P."/>
            <person name="Goolsby J.A."/>
            <person name="Tidwell J."/>
            <person name="Bellgard S.E."/>
            <person name="Bellgard M.I."/>
        </authorList>
    </citation>
    <scope>NUCLEOTIDE SEQUENCE</scope>
    <source>
        <tissue evidence="1">Shoot tissue taken approximately 20 cm above the soil surface</tissue>
    </source>
</reference>
<proteinExistence type="predicted"/>
<dbReference type="AlphaFoldDB" id="A0A0A8ZVM8"/>
<organism evidence="1">
    <name type="scientific">Arundo donax</name>
    <name type="common">Giant reed</name>
    <name type="synonym">Donax arundinaceus</name>
    <dbReference type="NCBI Taxonomy" id="35708"/>
    <lineage>
        <taxon>Eukaryota</taxon>
        <taxon>Viridiplantae</taxon>
        <taxon>Streptophyta</taxon>
        <taxon>Embryophyta</taxon>
        <taxon>Tracheophyta</taxon>
        <taxon>Spermatophyta</taxon>
        <taxon>Magnoliopsida</taxon>
        <taxon>Liliopsida</taxon>
        <taxon>Poales</taxon>
        <taxon>Poaceae</taxon>
        <taxon>PACMAD clade</taxon>
        <taxon>Arundinoideae</taxon>
        <taxon>Arundineae</taxon>
        <taxon>Arundo</taxon>
    </lineage>
</organism>
<dbReference type="EMBL" id="GBRH01254451">
    <property type="protein sequence ID" value="JAD43444.1"/>
    <property type="molecule type" value="Transcribed_RNA"/>
</dbReference>
<evidence type="ECO:0000313" key="1">
    <source>
        <dbReference type="EMBL" id="JAD43444.1"/>
    </source>
</evidence>
<accession>A0A0A8ZVM8</accession>
<reference evidence="1" key="1">
    <citation type="submission" date="2014-09" db="EMBL/GenBank/DDBJ databases">
        <authorList>
            <person name="Magalhaes I.L.F."/>
            <person name="Oliveira U."/>
            <person name="Santos F.R."/>
            <person name="Vidigal T.H.D.A."/>
            <person name="Brescovit A.D."/>
            <person name="Santos A.J."/>
        </authorList>
    </citation>
    <scope>NUCLEOTIDE SEQUENCE</scope>
    <source>
        <tissue evidence="1">Shoot tissue taken approximately 20 cm above the soil surface</tissue>
    </source>
</reference>
<sequence length="49" mass="5382">MKNVKIPAHIWQYVAGLLKLSCDTYLTSKSCADGSSWMAAEVCMLSCLN</sequence>
<protein>
    <submittedName>
        <fullName evidence="1">Uncharacterized protein</fullName>
    </submittedName>
</protein>
<name>A0A0A8ZVM8_ARUDO</name>